<keyword evidence="1" id="KW-0732">Signal</keyword>
<feature type="signal peptide" evidence="1">
    <location>
        <begin position="1"/>
        <end position="19"/>
    </location>
</feature>
<sequence>MRNIAFVIVTALIVSPAMARTPVKIGDQVIVNKATLGCPKLSDMRRVLELSAIQQDEDAALKFAERQGCRQILAGTVRLVEKSGRPNIIVDCMRPIGEPDCFWIARLRLTVVEPVDYDPFRR</sequence>
<dbReference type="RefSeq" id="WP_128945141.1">
    <property type="nucleotide sequence ID" value="NZ_LBJM01000047.1"/>
</dbReference>
<organism evidence="2 3">
    <name type="scientific">Bradyrhizobium zhanjiangense</name>
    <dbReference type="NCBI Taxonomy" id="1325107"/>
    <lineage>
        <taxon>Bacteria</taxon>
        <taxon>Pseudomonadati</taxon>
        <taxon>Pseudomonadota</taxon>
        <taxon>Alphaproteobacteria</taxon>
        <taxon>Hyphomicrobiales</taxon>
        <taxon>Nitrobacteraceae</taxon>
        <taxon>Bradyrhizobium</taxon>
    </lineage>
</organism>
<accession>A0A4Q0SK11</accession>
<evidence type="ECO:0000256" key="1">
    <source>
        <dbReference type="SAM" id="SignalP"/>
    </source>
</evidence>
<feature type="chain" id="PRO_5020423817" evidence="1">
    <location>
        <begin position="20"/>
        <end position="122"/>
    </location>
</feature>
<evidence type="ECO:0000313" key="3">
    <source>
        <dbReference type="Proteomes" id="UP000290565"/>
    </source>
</evidence>
<dbReference type="Proteomes" id="UP000290565">
    <property type="component" value="Unassembled WGS sequence"/>
</dbReference>
<name>A0A4Q0SK11_9BRAD</name>
<evidence type="ECO:0000313" key="2">
    <source>
        <dbReference type="EMBL" id="RXH39532.1"/>
    </source>
</evidence>
<reference evidence="2 3" key="1">
    <citation type="submission" date="2015-04" db="EMBL/GenBank/DDBJ databases">
        <title>Comparative genomics of rhizobia nodulating Arachis hypogaea in China.</title>
        <authorList>
            <person name="Li Y."/>
        </authorList>
    </citation>
    <scope>NUCLEOTIDE SEQUENCE [LARGE SCALE GENOMIC DNA]</scope>
    <source>
        <strain evidence="2 3">CCBAU 51787</strain>
    </source>
</reference>
<gene>
    <name evidence="2" type="ORF">XH94_16580</name>
</gene>
<comment type="caution">
    <text evidence="2">The sequence shown here is derived from an EMBL/GenBank/DDBJ whole genome shotgun (WGS) entry which is preliminary data.</text>
</comment>
<protein>
    <submittedName>
        <fullName evidence="2">Uncharacterized protein</fullName>
    </submittedName>
</protein>
<dbReference type="EMBL" id="LBJM01000047">
    <property type="protein sequence ID" value="RXH39532.1"/>
    <property type="molecule type" value="Genomic_DNA"/>
</dbReference>
<dbReference type="AlphaFoldDB" id="A0A4Q0SK11"/>
<proteinExistence type="predicted"/>